<dbReference type="InterPro" id="IPR051447">
    <property type="entry name" value="Lipoprotein-release_system"/>
</dbReference>
<evidence type="ECO:0000256" key="4">
    <source>
        <dbReference type="ARBA" id="ARBA00022692"/>
    </source>
</evidence>
<reference evidence="10 11" key="1">
    <citation type="submission" date="2016-10" db="EMBL/GenBank/DDBJ databases">
        <authorList>
            <person name="de Groot N.N."/>
        </authorList>
    </citation>
    <scope>NUCLEOTIDE SEQUENCE [LARGE SCALE GENOMIC DNA]</scope>
    <source>
        <strain evidence="10 11">47C3B</strain>
    </source>
</reference>
<feature type="transmembrane region" description="Helical" evidence="7">
    <location>
        <begin position="372"/>
        <end position="394"/>
    </location>
</feature>
<evidence type="ECO:0000256" key="1">
    <source>
        <dbReference type="ARBA" id="ARBA00004651"/>
    </source>
</evidence>
<dbReference type="OrthoDB" id="1522670at2"/>
<evidence type="ECO:0000256" key="5">
    <source>
        <dbReference type="ARBA" id="ARBA00022989"/>
    </source>
</evidence>
<keyword evidence="3" id="KW-1003">Cell membrane</keyword>
<evidence type="ECO:0000256" key="6">
    <source>
        <dbReference type="ARBA" id="ARBA00023136"/>
    </source>
</evidence>
<dbReference type="EMBL" id="FNAI01000002">
    <property type="protein sequence ID" value="SDD68935.1"/>
    <property type="molecule type" value="Genomic_DNA"/>
</dbReference>
<dbReference type="GO" id="GO:0044874">
    <property type="term" value="P:lipoprotein localization to outer membrane"/>
    <property type="evidence" value="ECO:0007669"/>
    <property type="project" value="TreeGrafter"/>
</dbReference>
<keyword evidence="10" id="KW-0449">Lipoprotein</keyword>
<dbReference type="PANTHER" id="PTHR30489">
    <property type="entry name" value="LIPOPROTEIN-RELEASING SYSTEM TRANSMEMBRANE PROTEIN LOLE"/>
    <property type="match status" value="1"/>
</dbReference>
<evidence type="ECO:0000259" key="9">
    <source>
        <dbReference type="Pfam" id="PF12704"/>
    </source>
</evidence>
<comment type="similarity">
    <text evidence="2">Belongs to the ABC-4 integral membrane protein family. LolC/E subfamily.</text>
</comment>
<evidence type="ECO:0000313" key="11">
    <source>
        <dbReference type="Proteomes" id="UP000199072"/>
    </source>
</evidence>
<accession>A0A1G6WV89</accession>
<evidence type="ECO:0000313" key="10">
    <source>
        <dbReference type="EMBL" id="SDD68935.1"/>
    </source>
</evidence>
<keyword evidence="11" id="KW-1185">Reference proteome</keyword>
<evidence type="ECO:0000256" key="2">
    <source>
        <dbReference type="ARBA" id="ARBA00005236"/>
    </source>
</evidence>
<dbReference type="Proteomes" id="UP000199072">
    <property type="component" value="Unassembled WGS sequence"/>
</dbReference>
<protein>
    <submittedName>
        <fullName evidence="10">Lipoprotein-releasing system permease protein</fullName>
    </submittedName>
</protein>
<dbReference type="AlphaFoldDB" id="A0A1G6WV89"/>
<feature type="domain" description="MacB-like periplasmic core" evidence="9">
    <location>
        <begin position="26"/>
        <end position="242"/>
    </location>
</feature>
<dbReference type="InterPro" id="IPR003838">
    <property type="entry name" value="ABC3_permease_C"/>
</dbReference>
<feature type="transmembrane region" description="Helical" evidence="7">
    <location>
        <begin position="273"/>
        <end position="297"/>
    </location>
</feature>
<dbReference type="STRING" id="1391627.SAMN05216464_102285"/>
<dbReference type="Pfam" id="PF02687">
    <property type="entry name" value="FtsX"/>
    <property type="match status" value="1"/>
</dbReference>
<evidence type="ECO:0000256" key="7">
    <source>
        <dbReference type="SAM" id="Phobius"/>
    </source>
</evidence>
<dbReference type="PANTHER" id="PTHR30489:SF0">
    <property type="entry name" value="LIPOPROTEIN-RELEASING SYSTEM TRANSMEMBRANE PROTEIN LOLE"/>
    <property type="match status" value="1"/>
</dbReference>
<keyword evidence="5 7" id="KW-1133">Transmembrane helix</keyword>
<gene>
    <name evidence="10" type="ORF">SAMN05216464_102285</name>
</gene>
<feature type="domain" description="ABC3 transporter permease C-terminal" evidence="8">
    <location>
        <begin position="274"/>
        <end position="399"/>
    </location>
</feature>
<proteinExistence type="inferred from homology"/>
<comment type="subcellular location">
    <subcellularLocation>
        <location evidence="1">Cell membrane</location>
        <topology evidence="1">Multi-pass membrane protein</topology>
    </subcellularLocation>
</comment>
<dbReference type="InterPro" id="IPR025857">
    <property type="entry name" value="MacB_PCD"/>
</dbReference>
<sequence length="406" mass="45741">MSFASFISARITFKSKRTFSKLIVRIAIVGIMLGLGVMILSLAIVKGFKHEIREKVRGFAGDIRVLKYDLNGSYESSPFLADSNFVKRALKSPLITRVMPFATKPGIIKANNEIEGVVLKGVDKSYDWSYFKRMLVAGQVIDFTDSVEAQKEIMLSQTTADRLKLKVGDKLLMYFVQEPLRKRPFKIKGIFNIGVEEVDKTFVIGDLSLINRLNGWKPNEIGAYEMRVSDFERVDYAADKLDEILPIKLKSFTVTEDYATIFEWLKLIDVNSVIMLVLMIVVAVINMISALLIMILERTAMIGMFKAMGASNWNIQKIFLLNATYLIGLGLLLGNTLGLGLGYFQQHTHFFKLDPASYYMNFVPVQIEFTDVLLLNIGTLAVCLLVLLIPSMLVSKISPVKAIRFK</sequence>
<evidence type="ECO:0000256" key="3">
    <source>
        <dbReference type="ARBA" id="ARBA00022475"/>
    </source>
</evidence>
<dbReference type="GO" id="GO:0098797">
    <property type="term" value="C:plasma membrane protein complex"/>
    <property type="evidence" value="ECO:0007669"/>
    <property type="project" value="TreeGrafter"/>
</dbReference>
<evidence type="ECO:0000259" key="8">
    <source>
        <dbReference type="Pfam" id="PF02687"/>
    </source>
</evidence>
<name>A0A1G6WV89_9SPHI</name>
<keyword evidence="6 7" id="KW-0472">Membrane</keyword>
<feature type="transmembrane region" description="Helical" evidence="7">
    <location>
        <begin position="318"/>
        <end position="344"/>
    </location>
</feature>
<dbReference type="RefSeq" id="WP_091146004.1">
    <property type="nucleotide sequence ID" value="NZ_FNAI01000002.1"/>
</dbReference>
<feature type="transmembrane region" description="Helical" evidence="7">
    <location>
        <begin position="22"/>
        <end position="45"/>
    </location>
</feature>
<organism evidence="10 11">
    <name type="scientific">Mucilaginibacter pineti</name>
    <dbReference type="NCBI Taxonomy" id="1391627"/>
    <lineage>
        <taxon>Bacteria</taxon>
        <taxon>Pseudomonadati</taxon>
        <taxon>Bacteroidota</taxon>
        <taxon>Sphingobacteriia</taxon>
        <taxon>Sphingobacteriales</taxon>
        <taxon>Sphingobacteriaceae</taxon>
        <taxon>Mucilaginibacter</taxon>
    </lineage>
</organism>
<keyword evidence="4 7" id="KW-0812">Transmembrane</keyword>
<dbReference type="Pfam" id="PF12704">
    <property type="entry name" value="MacB_PCD"/>
    <property type="match status" value="1"/>
</dbReference>